<name>A0ACA9Y523_9ASCO</name>
<accession>A0ACA9Y523</accession>
<protein>
    <submittedName>
        <fullName evidence="1">Imitation switch two complex protein 1</fullName>
    </submittedName>
</protein>
<dbReference type="Proteomes" id="UP001152531">
    <property type="component" value="Unassembled WGS sequence"/>
</dbReference>
<evidence type="ECO:0000313" key="2">
    <source>
        <dbReference type="Proteomes" id="UP001152531"/>
    </source>
</evidence>
<proteinExistence type="predicted"/>
<dbReference type="EMBL" id="CALSDN010000003">
    <property type="protein sequence ID" value="CAH6720105.1"/>
    <property type="molecule type" value="Genomic_DNA"/>
</dbReference>
<keyword evidence="2" id="KW-1185">Reference proteome</keyword>
<gene>
    <name evidence="1" type="ORF">CLIB1444_03S04500</name>
</gene>
<organism evidence="1 2">
    <name type="scientific">[Candida] jaroonii</name>
    <dbReference type="NCBI Taxonomy" id="467808"/>
    <lineage>
        <taxon>Eukaryota</taxon>
        <taxon>Fungi</taxon>
        <taxon>Dikarya</taxon>
        <taxon>Ascomycota</taxon>
        <taxon>Saccharomycotina</taxon>
        <taxon>Pichiomycetes</taxon>
        <taxon>Debaryomycetaceae</taxon>
        <taxon>Yamadazyma</taxon>
    </lineage>
</organism>
<comment type="caution">
    <text evidence="1">The sequence shown here is derived from an EMBL/GenBank/DDBJ whole genome shotgun (WGS) entry which is preliminary data.</text>
</comment>
<evidence type="ECO:0000313" key="1">
    <source>
        <dbReference type="EMBL" id="CAH6720105.1"/>
    </source>
</evidence>
<reference evidence="1" key="1">
    <citation type="submission" date="2022-06" db="EMBL/GenBank/DDBJ databases">
        <authorList>
            <person name="Legras J.-L."/>
            <person name="Devillers H."/>
            <person name="Grondin C."/>
        </authorList>
    </citation>
    <scope>NUCLEOTIDE SEQUENCE</scope>
    <source>
        <strain evidence="1">CLIB 1444</strain>
    </source>
</reference>
<sequence length="1255" mass="145536">MVLYKRKQVQIVTPKEIPQDLNTEVYFIPQTKEWFVDYEDYLDRMDYYLEQKFVCEITGNSCLTFFEALKSEIKEIKDVENNFPEALKVHILRFIQFSKISRLDMLVDHVYSKFKNNYFPGESVLLKGIENEIPLGELQTIKQRGVVREKVEMADKETQYLVVRETDGRQGIITSDKISRDRNYFTKYLVKTFIKLTMTRSNKLGAPWVLKDKYAAKYNISQEYPPDLKQFKSSTNTTNESDPTSIRHFLTNEPILSVKEESIPVPQNNQPFNYSVIPSMPTFNQGIMPMNNSLQLPVPLQVSMNNEGVYNPLPTVDSRIQDIYRSTPVYGDAIETNYNSIERISTPEKIAYHRNQKKLNPHYLPFPLRKRANYPEESVDADKPSASTVLSSAGISYAKRNMDSDLNIKFDLQTSRPLGKKLKLPDNASRMNKKLLKLINLKTYQPQENIKEEDIDAVSVNSVSSDSEDEAPSEKPEDVDEPSSEIDEPSLTEDLLNVNKSNLIPKHLINVGEALECWIFINIYHNVLKIDTFTFDDFLYAMGWNSSQYDEHGRCELLDEIWCSLLGAMVSNEIPKNSESKNGDIFGLQIKIPSKVSFLNPKLDDELVDGSDSEDEGLKTLASEDESESDTESTKPKTKPETNGEKSSEVEDEGEEADDEDGDVEVIKDEDEDEQEDREHNAYQIMDHRGVPWHDRLRKRNFRDGNWQTILLGVLSLVEHLDEFKSTVEQTYKLLAPRDEPATATTALNQFYSKIDINLRFSILVILCRLLGTSDMIRDYIDLGINESSKLRKDRLEVMKLERLEAEKAQQIHDSIIKILFTALRIQPDAEEYMRKKMKLNFSSNQTTQDERQVAESNLELQDYLVKREDSIIEYNKHKMNRREIEKKLAEFDCQRLRCLGKDRLYNRYWWFENNGVPTVHGNAEDDDNDEDNHDTADSDDEPLEETYLMGKLWIQGPAIEDIQQNLKCEEFKDYTNDSNVKGIDKIPSMEFPRIKQLDFSNFPKDFNKLINQKFQIDFKKNEVTKVIDGQEVTIINRFGELMSDDLVPKLSPIERKFLEESPDPLLNGNNWRYFDQKEDIEAIIRWLNPYGTRESQLKKSLIATKDAIINSIESRNKTLANKERILEGEKIVQKIQQIDEKLNSAQSIDIDGEDEDEDDDDVVEIKNGRKRNLRNKNSSNKRSNNKKDFEETLSHGNHEELMDFKSDLQEKLSELSRPLEFIRVSEWVNSQATNEFGKSLYDGGDKLKEKKRRL</sequence>